<reference evidence="1 2" key="1">
    <citation type="submission" date="2021-06" db="EMBL/GenBank/DDBJ databases">
        <authorList>
            <person name="Palmer J.M."/>
        </authorList>
    </citation>
    <scope>NUCLEOTIDE SEQUENCE [LARGE SCALE GENOMIC DNA]</scope>
    <source>
        <strain evidence="1 2">AS_MEX2019</strain>
        <tissue evidence="1">Muscle</tissue>
    </source>
</reference>
<proteinExistence type="predicted"/>
<name>A0ABV0YJH3_9TELE</name>
<comment type="caution">
    <text evidence="1">The sequence shown here is derived from an EMBL/GenBank/DDBJ whole genome shotgun (WGS) entry which is preliminary data.</text>
</comment>
<evidence type="ECO:0000313" key="2">
    <source>
        <dbReference type="Proteomes" id="UP001469553"/>
    </source>
</evidence>
<organism evidence="1 2">
    <name type="scientific">Ameca splendens</name>
    <dbReference type="NCBI Taxonomy" id="208324"/>
    <lineage>
        <taxon>Eukaryota</taxon>
        <taxon>Metazoa</taxon>
        <taxon>Chordata</taxon>
        <taxon>Craniata</taxon>
        <taxon>Vertebrata</taxon>
        <taxon>Euteleostomi</taxon>
        <taxon>Actinopterygii</taxon>
        <taxon>Neopterygii</taxon>
        <taxon>Teleostei</taxon>
        <taxon>Neoteleostei</taxon>
        <taxon>Acanthomorphata</taxon>
        <taxon>Ovalentaria</taxon>
        <taxon>Atherinomorphae</taxon>
        <taxon>Cyprinodontiformes</taxon>
        <taxon>Goodeidae</taxon>
        <taxon>Ameca</taxon>
    </lineage>
</organism>
<dbReference type="Proteomes" id="UP001469553">
    <property type="component" value="Unassembled WGS sequence"/>
</dbReference>
<gene>
    <name evidence="1" type="ORF">AMECASPLE_035387</name>
</gene>
<dbReference type="EMBL" id="JAHRIP010033463">
    <property type="protein sequence ID" value="MEQ2293615.1"/>
    <property type="molecule type" value="Genomic_DNA"/>
</dbReference>
<evidence type="ECO:0000313" key="1">
    <source>
        <dbReference type="EMBL" id="MEQ2293615.1"/>
    </source>
</evidence>
<sequence length="102" mass="11371">MHHSLQLNEEAPQRKCDLHCKLGFIIFFQPNTMCSTLFAHVGTHSHGYSVKGQPAEANCVPENSLQRRCLYEAEWSGFPGLEGGHRHRITVVTVTVQLVGGQ</sequence>
<keyword evidence="2" id="KW-1185">Reference proteome</keyword>
<accession>A0ABV0YJH3</accession>
<protein>
    <submittedName>
        <fullName evidence="1">Uncharacterized protein</fullName>
    </submittedName>
</protein>